<accession>A0A846WUG3</accession>
<reference evidence="3 4" key="1">
    <citation type="submission" date="2020-04" db="EMBL/GenBank/DDBJ databases">
        <title>MicrobeNet Type strains.</title>
        <authorList>
            <person name="Nicholson A.C."/>
        </authorList>
    </citation>
    <scope>NUCLEOTIDE SEQUENCE [LARGE SCALE GENOMIC DNA]</scope>
    <source>
        <strain evidence="3 4">ATCC BAA-14</strain>
    </source>
</reference>
<feature type="domain" description="Butirosin biosynthesis protein H N-terminal" evidence="1">
    <location>
        <begin position="18"/>
        <end position="151"/>
    </location>
</feature>
<dbReference type="AlphaFoldDB" id="A0A846WUG3"/>
<evidence type="ECO:0000259" key="2">
    <source>
        <dbReference type="Pfam" id="PF16169"/>
    </source>
</evidence>
<evidence type="ECO:0000313" key="4">
    <source>
        <dbReference type="Proteomes" id="UP000563898"/>
    </source>
</evidence>
<dbReference type="Pfam" id="PF16169">
    <property type="entry name" value="DUF4872"/>
    <property type="match status" value="1"/>
</dbReference>
<protein>
    <submittedName>
        <fullName evidence="3">BtrH N-terminal domain-containing protein</fullName>
    </submittedName>
</protein>
<gene>
    <name evidence="3" type="ORF">HGA05_27850</name>
</gene>
<dbReference type="Proteomes" id="UP000563898">
    <property type="component" value="Unassembled WGS sequence"/>
</dbReference>
<dbReference type="Pfam" id="PF14399">
    <property type="entry name" value="BtrH_N"/>
    <property type="match status" value="1"/>
</dbReference>
<proteinExistence type="predicted"/>
<dbReference type="InterPro" id="IPR026935">
    <property type="entry name" value="BtrH_N"/>
</dbReference>
<name>A0A846WUG3_9ACTN</name>
<dbReference type="EMBL" id="JAAXPC010000038">
    <property type="protein sequence ID" value="NKY05368.1"/>
    <property type="molecule type" value="Genomic_DNA"/>
</dbReference>
<evidence type="ECO:0000259" key="1">
    <source>
        <dbReference type="Pfam" id="PF14399"/>
    </source>
</evidence>
<organism evidence="3 4">
    <name type="scientific">Gordonia polyisoprenivorans</name>
    <dbReference type="NCBI Taxonomy" id="84595"/>
    <lineage>
        <taxon>Bacteria</taxon>
        <taxon>Bacillati</taxon>
        <taxon>Actinomycetota</taxon>
        <taxon>Actinomycetes</taxon>
        <taxon>Mycobacteriales</taxon>
        <taxon>Gordoniaceae</taxon>
        <taxon>Gordonia</taxon>
    </lineage>
</organism>
<evidence type="ECO:0000313" key="3">
    <source>
        <dbReference type="EMBL" id="NKY05368.1"/>
    </source>
</evidence>
<dbReference type="InterPro" id="IPR032369">
    <property type="entry name" value="DUF4872"/>
</dbReference>
<feature type="domain" description="DUF4872" evidence="2">
    <location>
        <begin position="162"/>
        <end position="343"/>
    </location>
</feature>
<sequence length="354" mass="37939">MTMSESLLDTYPHRMGGHCGSSAMRDLMEWSGLGFDGPPNEGLVFALGGALSLTYVRTDALVPPLYLVGRGPDFEMDLPRRLGATVEVRSTDDPQLGWDLVRDELDRGRPALVWAEIAELPYLRVQLRMSRHDIVIVGYDSDAEIAYVADNDRVEIQQVPFDALARARRSMTFPEPTRHTLFRIDWPEALPSIAVVAAEAFAQSAACMRAPAGSTIAGPVEHSGTHGIDAALALSSDVVLWHELPSDVLEVHLFSLGAFIEKAGTGGGLFRRLLACGCDEIARLTGDAATSDLARDAHRAAAAWTSVAQAAVHKGSTAATRLDHVIEAAAVLTDTESSLATSLDSAARSLRSAV</sequence>
<comment type="caution">
    <text evidence="3">The sequence shown here is derived from an EMBL/GenBank/DDBJ whole genome shotgun (WGS) entry which is preliminary data.</text>
</comment>